<accession>A0A4Z0RYV4</accession>
<comment type="caution">
    <text evidence="2">The sequence shown here is derived from an EMBL/GenBank/DDBJ whole genome shotgun (WGS) entry which is preliminary data.</text>
</comment>
<dbReference type="EMBL" id="PVSN01000040">
    <property type="protein sequence ID" value="TGE72440.1"/>
    <property type="molecule type" value="Genomic_DNA"/>
</dbReference>
<proteinExistence type="predicted"/>
<name>A0A4Z0RYV4_WEICO</name>
<protein>
    <submittedName>
        <fullName evidence="2">Uncharacterized protein</fullName>
    </submittedName>
</protein>
<organism evidence="2 3">
    <name type="scientific">Weissella confusa</name>
    <name type="common">Lactobacillus confusus</name>
    <dbReference type="NCBI Taxonomy" id="1583"/>
    <lineage>
        <taxon>Bacteria</taxon>
        <taxon>Bacillati</taxon>
        <taxon>Bacillota</taxon>
        <taxon>Bacilli</taxon>
        <taxon>Lactobacillales</taxon>
        <taxon>Lactobacillaceae</taxon>
        <taxon>Weissella</taxon>
    </lineage>
</organism>
<keyword evidence="1" id="KW-0812">Transmembrane</keyword>
<evidence type="ECO:0000313" key="2">
    <source>
        <dbReference type="EMBL" id="TGE72440.1"/>
    </source>
</evidence>
<evidence type="ECO:0000313" key="3">
    <source>
        <dbReference type="Proteomes" id="UP000297646"/>
    </source>
</evidence>
<dbReference type="Proteomes" id="UP000297646">
    <property type="component" value="Unassembled WGS sequence"/>
</dbReference>
<sequence length="90" mass="10167">MLTTIIISIFVSVIITAIIMVAIVVVALRTFGNMEEKSLRHNTKLNTLILIDSLIKSGDTTLIETGRRMHQHLNELDLLHDIDERLTKNS</sequence>
<keyword evidence="1" id="KW-0472">Membrane</keyword>
<reference evidence="2 3" key="1">
    <citation type="submission" date="2018-03" db="EMBL/GenBank/DDBJ databases">
        <title>Genome sequencing of Weissella confusa isolates.</title>
        <authorList>
            <person name="Kajala I."/>
            <person name="Baruah R."/>
            <person name="Bergsveinson J."/>
            <person name="Juvonen R."/>
            <person name="Ziola B."/>
        </authorList>
    </citation>
    <scope>NUCLEOTIDE SEQUENCE [LARGE SCALE GENOMIC DNA]</scope>
    <source>
        <strain evidence="2 3">VTT E-062653</strain>
    </source>
</reference>
<keyword evidence="1" id="KW-1133">Transmembrane helix</keyword>
<gene>
    <name evidence="2" type="ORF">C6P11_06170</name>
</gene>
<feature type="transmembrane region" description="Helical" evidence="1">
    <location>
        <begin position="6"/>
        <end position="28"/>
    </location>
</feature>
<evidence type="ECO:0000256" key="1">
    <source>
        <dbReference type="SAM" id="Phobius"/>
    </source>
</evidence>
<dbReference type="AlphaFoldDB" id="A0A4Z0RYV4"/>